<reference evidence="1 2" key="1">
    <citation type="submission" date="2024-11" db="EMBL/GenBank/DDBJ databases">
        <authorList>
            <person name="Heng Y.C."/>
            <person name="Lim A.C.H."/>
            <person name="Lee J.K.Y."/>
            <person name="Kittelmann S."/>
        </authorList>
    </citation>
    <scope>NUCLEOTIDE SEQUENCE [LARGE SCALE GENOMIC DNA]</scope>
    <source>
        <strain evidence="1 2">WILCCON 0185</strain>
    </source>
</reference>
<dbReference type="RefSeq" id="WP_406769339.1">
    <property type="nucleotide sequence ID" value="NZ_JBJHZZ010000003.1"/>
</dbReference>
<comment type="caution">
    <text evidence="1">The sequence shown here is derived from an EMBL/GenBank/DDBJ whole genome shotgun (WGS) entry which is preliminary data.</text>
</comment>
<dbReference type="Proteomes" id="UP001623591">
    <property type="component" value="Unassembled WGS sequence"/>
</dbReference>
<dbReference type="EMBL" id="JBJHZZ010000003">
    <property type="protein sequence ID" value="MFL0246872.1"/>
    <property type="molecule type" value="Genomic_DNA"/>
</dbReference>
<name>A0ABW8T447_9CLOT</name>
<evidence type="ECO:0000313" key="2">
    <source>
        <dbReference type="Proteomes" id="UP001623591"/>
    </source>
</evidence>
<accession>A0ABW8T447</accession>
<proteinExistence type="predicted"/>
<evidence type="ECO:0000313" key="1">
    <source>
        <dbReference type="EMBL" id="MFL0246872.1"/>
    </source>
</evidence>
<gene>
    <name evidence="1" type="ORF">ACJDUG_07805</name>
</gene>
<sequence>MHNTFANCESDVTIMKVFLRNNDGNKKQHNYSIDIECFDIFLNDFMKKQIEKLCTIVLSSAPEIQIYRFMKEETAIIEFTASHKIKNKFKVTAATVFKDYVKNLKDFNSTIDIISKSIIEKIVYIFTAYSLESY</sequence>
<organism evidence="1 2">
    <name type="scientific">Candidatus Clostridium stratigraminis</name>
    <dbReference type="NCBI Taxonomy" id="3381661"/>
    <lineage>
        <taxon>Bacteria</taxon>
        <taxon>Bacillati</taxon>
        <taxon>Bacillota</taxon>
        <taxon>Clostridia</taxon>
        <taxon>Eubacteriales</taxon>
        <taxon>Clostridiaceae</taxon>
        <taxon>Clostridium</taxon>
    </lineage>
</organism>
<keyword evidence="2" id="KW-1185">Reference proteome</keyword>
<protein>
    <submittedName>
        <fullName evidence="1">Uncharacterized protein</fullName>
    </submittedName>
</protein>